<evidence type="ECO:0000313" key="2">
    <source>
        <dbReference type="EMBL" id="KYD18617.1"/>
    </source>
</evidence>
<evidence type="ECO:0000313" key="3">
    <source>
        <dbReference type="Proteomes" id="UP000075683"/>
    </source>
</evidence>
<reference evidence="2 3" key="1">
    <citation type="submission" date="2016-01" db="EMBL/GenBank/DDBJ databases">
        <title>Draft Genome Sequences of Seven Thermophilic Sporeformers Isolated from Foods.</title>
        <authorList>
            <person name="Berendsen E.M."/>
            <person name="Wells-Bennik M.H."/>
            <person name="Krawcyk A.O."/>
            <person name="De Jong A."/>
            <person name="Holsappel S."/>
            <person name="Eijlander R.T."/>
            <person name="Kuipers O.P."/>
        </authorList>
    </citation>
    <scope>NUCLEOTIDE SEQUENCE [LARGE SCALE GENOMIC DNA]</scope>
    <source>
        <strain evidence="2 3">B4135</strain>
    </source>
</reference>
<comment type="caution">
    <text evidence="2">The sequence shown here is derived from an EMBL/GenBank/DDBJ whole genome shotgun (WGS) entry which is preliminary data.</text>
</comment>
<dbReference type="EMBL" id="LQYT01000049">
    <property type="protein sequence ID" value="KYD18617.1"/>
    <property type="molecule type" value="Genomic_DNA"/>
</dbReference>
<dbReference type="Proteomes" id="UP000075683">
    <property type="component" value="Unassembled WGS sequence"/>
</dbReference>
<feature type="region of interest" description="Disordered" evidence="1">
    <location>
        <begin position="1"/>
        <end position="24"/>
    </location>
</feature>
<sequence length="45" mass="4851">MKSPGGTKSTATIGHPPTEGPDFSQKYFTLSQMKDPDAPVRIPSF</sequence>
<dbReference type="AlphaFoldDB" id="A0A150M210"/>
<protein>
    <submittedName>
        <fullName evidence="2">Uncharacterized protein</fullName>
    </submittedName>
</protein>
<accession>A0A150M210</accession>
<name>A0A150M210_9BACI</name>
<feature type="compositionally biased region" description="Polar residues" evidence="1">
    <location>
        <begin position="1"/>
        <end position="12"/>
    </location>
</feature>
<proteinExistence type="predicted"/>
<organism evidence="2 3">
    <name type="scientific">Caldibacillus debilis</name>
    <dbReference type="NCBI Taxonomy" id="301148"/>
    <lineage>
        <taxon>Bacteria</taxon>
        <taxon>Bacillati</taxon>
        <taxon>Bacillota</taxon>
        <taxon>Bacilli</taxon>
        <taxon>Bacillales</taxon>
        <taxon>Bacillaceae</taxon>
        <taxon>Caldibacillus</taxon>
    </lineage>
</organism>
<gene>
    <name evidence="2" type="ORF">B4135_2235</name>
</gene>
<evidence type="ECO:0000256" key="1">
    <source>
        <dbReference type="SAM" id="MobiDB-lite"/>
    </source>
</evidence>